<evidence type="ECO:0000313" key="2">
    <source>
        <dbReference type="Proteomes" id="UP000784294"/>
    </source>
</evidence>
<gene>
    <name evidence="1" type="ORF">PXEA_LOCUS24300</name>
</gene>
<keyword evidence="2" id="KW-1185">Reference proteome</keyword>
<protein>
    <submittedName>
        <fullName evidence="1">Uncharacterized protein</fullName>
    </submittedName>
</protein>
<dbReference type="EMBL" id="CAAALY010116326">
    <property type="protein sequence ID" value="VEL30860.1"/>
    <property type="molecule type" value="Genomic_DNA"/>
</dbReference>
<dbReference type="Proteomes" id="UP000784294">
    <property type="component" value="Unassembled WGS sequence"/>
</dbReference>
<sequence>PDWPKTLFHTALYKKRFPVFTQPRIVQCLTCKSSHSITKPSKRSLSIGMEMAVNWETFNGQVPHYRTLQPIWQLGIIGKYALNHR</sequence>
<dbReference type="AlphaFoldDB" id="A0A3S5CRN6"/>
<reference evidence="1" key="1">
    <citation type="submission" date="2018-11" db="EMBL/GenBank/DDBJ databases">
        <authorList>
            <consortium name="Pathogen Informatics"/>
        </authorList>
    </citation>
    <scope>NUCLEOTIDE SEQUENCE</scope>
</reference>
<feature type="non-terminal residue" evidence="1">
    <location>
        <position position="1"/>
    </location>
</feature>
<proteinExistence type="predicted"/>
<accession>A0A3S5CRN6</accession>
<evidence type="ECO:0000313" key="1">
    <source>
        <dbReference type="EMBL" id="VEL30860.1"/>
    </source>
</evidence>
<organism evidence="1 2">
    <name type="scientific">Protopolystoma xenopodis</name>
    <dbReference type="NCBI Taxonomy" id="117903"/>
    <lineage>
        <taxon>Eukaryota</taxon>
        <taxon>Metazoa</taxon>
        <taxon>Spiralia</taxon>
        <taxon>Lophotrochozoa</taxon>
        <taxon>Platyhelminthes</taxon>
        <taxon>Monogenea</taxon>
        <taxon>Polyopisthocotylea</taxon>
        <taxon>Polystomatidea</taxon>
        <taxon>Polystomatidae</taxon>
        <taxon>Protopolystoma</taxon>
    </lineage>
</organism>
<name>A0A3S5CRN6_9PLAT</name>
<comment type="caution">
    <text evidence="1">The sequence shown here is derived from an EMBL/GenBank/DDBJ whole genome shotgun (WGS) entry which is preliminary data.</text>
</comment>